<reference evidence="3 4" key="1">
    <citation type="journal article" date="2010" name="Nat. Biotechnol.">
        <title>Genome sequence of the model mushroom Schizophyllum commune.</title>
        <authorList>
            <person name="Ohm R.A."/>
            <person name="de Jong J.F."/>
            <person name="Lugones L.G."/>
            <person name="Aerts A."/>
            <person name="Kothe E."/>
            <person name="Stajich J.E."/>
            <person name="de Vries R.P."/>
            <person name="Record E."/>
            <person name="Levasseur A."/>
            <person name="Baker S.E."/>
            <person name="Bartholomew K.A."/>
            <person name="Coutinho P.M."/>
            <person name="Erdmann S."/>
            <person name="Fowler T.J."/>
            <person name="Gathman A.C."/>
            <person name="Lombard V."/>
            <person name="Henrissat B."/>
            <person name="Knabe N."/>
            <person name="Kuees U."/>
            <person name="Lilly W.W."/>
            <person name="Lindquist E."/>
            <person name="Lucas S."/>
            <person name="Magnuson J.K."/>
            <person name="Piumi F."/>
            <person name="Raudaskoski M."/>
            <person name="Salamov A."/>
            <person name="Schmutz J."/>
            <person name="Schwarze F.W.M.R."/>
            <person name="vanKuyk P.A."/>
            <person name="Horton J.S."/>
            <person name="Grigoriev I.V."/>
            <person name="Woesten H.A.B."/>
        </authorList>
    </citation>
    <scope>NUCLEOTIDE SEQUENCE [LARGE SCALE GENOMIC DNA]</scope>
    <source>
        <strain evidence="4">H4-8 / FGSC 9210</strain>
    </source>
</reference>
<dbReference type="eggNOG" id="ENOG502QPR9">
    <property type="taxonomic scope" value="Eukaryota"/>
</dbReference>
<evidence type="ECO:0000256" key="1">
    <source>
        <dbReference type="SAM" id="MobiDB-lite"/>
    </source>
</evidence>
<dbReference type="InParanoid" id="D8QL63"/>
<dbReference type="VEuPathDB" id="FungiDB:SCHCODRAFT_02644288"/>
<dbReference type="InterPro" id="IPR029058">
    <property type="entry name" value="AB_hydrolase_fold"/>
</dbReference>
<dbReference type="AlphaFoldDB" id="D8QL63"/>
<accession>D8QL63</accession>
<keyword evidence="4" id="KW-1185">Reference proteome</keyword>
<dbReference type="PANTHER" id="PTHR33840:SF2">
    <property type="entry name" value="TLE1 PHOSPHOLIPASE DOMAIN-CONTAINING PROTEIN"/>
    <property type="match status" value="1"/>
</dbReference>
<dbReference type="KEGG" id="scm:SCHCO_02644288"/>
<dbReference type="Pfam" id="PF09994">
    <property type="entry name" value="T6SS_Tle1-like_cat"/>
    <property type="match status" value="1"/>
</dbReference>
<dbReference type="EMBL" id="GL377317">
    <property type="protein sequence ID" value="EFI91551.1"/>
    <property type="molecule type" value="Genomic_DNA"/>
</dbReference>
<dbReference type="OrthoDB" id="3162439at2759"/>
<proteinExistence type="predicted"/>
<feature type="region of interest" description="Disordered" evidence="1">
    <location>
        <begin position="251"/>
        <end position="346"/>
    </location>
</feature>
<dbReference type="InterPro" id="IPR018712">
    <property type="entry name" value="Tle1-like_cat"/>
</dbReference>
<protein>
    <recommendedName>
        <fullName evidence="2">T6SS Phospholipase effector Tle1-like catalytic domain-containing protein</fullName>
    </recommendedName>
</protein>
<dbReference type="SUPFAM" id="SSF53474">
    <property type="entry name" value="alpha/beta-Hydrolases"/>
    <property type="match status" value="1"/>
</dbReference>
<feature type="compositionally biased region" description="Basic and acidic residues" evidence="1">
    <location>
        <begin position="254"/>
        <end position="269"/>
    </location>
</feature>
<dbReference type="Proteomes" id="UP000007431">
    <property type="component" value="Unassembled WGS sequence"/>
</dbReference>
<evidence type="ECO:0000313" key="4">
    <source>
        <dbReference type="Proteomes" id="UP000007431"/>
    </source>
</evidence>
<sequence length="563" mass="63874">MPHIKNLLTEDTHDMAGRNDAGGFDFHNIENAATVPEDNSHRCLILAFDGTGNQFDDDNSNVVNFVSLLKKDKPEKQLVYYQAGIGAYNMKHGASPVRAKLSQIVDAMIAKNLDRHVIAGYEFLSDNYQEGDKIFLFGFSRGAYIARSLAGMLHKVGLLPRGNRQQIPFAFTMYSREDEEGWRQSTAFKRSFSIDVSVEMVGVWDTVASVGIIPKRLPFTLSNTHIRYFRHALALDEHRVRFQPSFYIRPRKKDVKEHKHDHSNSEHTRQASGSSSHGDTNRRLSMASTDTRVGGSVWGKGADFDHDHDEDAGKKNGNGKDKDKNGKDGDKDKDGKRKGTKMRQLERKYGDGGKYITDVQEVWFSGCHCDVGGGAVRNDERYSLARIPLRWMIRQCFMLNTGILFYRDLLPRVGLDPSTLYPEIQPRPPPLSADDARYSAHARKATDATVVEGADPFVNEEVEDLRDACTPTNDELKRVKAWWLLECIPAKARFQNENDEWVKKYKFHLGSGRCVPRRKNEEPKIHRTVKTRMEAKNLTDGPYKCKATWAPQNPKWVGGCEHD</sequence>
<evidence type="ECO:0000313" key="3">
    <source>
        <dbReference type="EMBL" id="EFI91551.1"/>
    </source>
</evidence>
<dbReference type="PANTHER" id="PTHR33840">
    <property type="match status" value="1"/>
</dbReference>
<feature type="domain" description="T6SS Phospholipase effector Tle1-like catalytic" evidence="2">
    <location>
        <begin position="43"/>
        <end position="395"/>
    </location>
</feature>
<name>D8QL63_SCHCM</name>
<gene>
    <name evidence="3" type="ORF">SCHCODRAFT_71253</name>
</gene>
<dbReference type="HOGENOM" id="CLU_005049_5_0_1"/>
<feature type="compositionally biased region" description="Basic and acidic residues" evidence="1">
    <location>
        <begin position="302"/>
        <end position="346"/>
    </location>
</feature>
<dbReference type="RefSeq" id="XP_003026454.1">
    <property type="nucleotide sequence ID" value="XM_003026408.1"/>
</dbReference>
<dbReference type="GeneID" id="9593006"/>
<evidence type="ECO:0000259" key="2">
    <source>
        <dbReference type="Pfam" id="PF09994"/>
    </source>
</evidence>
<organism evidence="4">
    <name type="scientific">Schizophyllum commune (strain H4-8 / FGSC 9210)</name>
    <name type="common">Split gill fungus</name>
    <dbReference type="NCBI Taxonomy" id="578458"/>
    <lineage>
        <taxon>Eukaryota</taxon>
        <taxon>Fungi</taxon>
        <taxon>Dikarya</taxon>
        <taxon>Basidiomycota</taxon>
        <taxon>Agaricomycotina</taxon>
        <taxon>Agaricomycetes</taxon>
        <taxon>Agaricomycetidae</taxon>
        <taxon>Agaricales</taxon>
        <taxon>Schizophyllaceae</taxon>
        <taxon>Schizophyllum</taxon>
    </lineage>
</organism>